<feature type="domain" description="WCX" evidence="1">
    <location>
        <begin position="10"/>
        <end position="96"/>
    </location>
</feature>
<evidence type="ECO:0000313" key="3">
    <source>
        <dbReference type="Proteomes" id="UP000542742"/>
    </source>
</evidence>
<evidence type="ECO:0000313" key="2">
    <source>
        <dbReference type="EMBL" id="MBB4692751.1"/>
    </source>
</evidence>
<protein>
    <recommendedName>
        <fullName evidence="1">WCX domain-containing protein</fullName>
    </recommendedName>
</protein>
<sequence>MARGVGTATWRYRARVRVETPAEYVRARMPVPVDVRPLGRRVGGELVQNRPDYRCESSPGADDPNRPAAYLGRLGAGFTVVDGPELVEAVARLADRCRRAATGGQR</sequence>
<dbReference type="Proteomes" id="UP000542742">
    <property type="component" value="Unassembled WGS sequence"/>
</dbReference>
<dbReference type="EMBL" id="JACHMF010000001">
    <property type="protein sequence ID" value="MBB4692751.1"/>
    <property type="molecule type" value="Genomic_DNA"/>
</dbReference>
<name>A0A7W7CTL4_9ACTN</name>
<dbReference type="InterPro" id="IPR057727">
    <property type="entry name" value="WCX_dom"/>
</dbReference>
<evidence type="ECO:0000259" key="1">
    <source>
        <dbReference type="Pfam" id="PF25583"/>
    </source>
</evidence>
<proteinExistence type="predicted"/>
<organism evidence="2 3">
    <name type="scientific">Paractinoplanes abujensis</name>
    <dbReference type="NCBI Taxonomy" id="882441"/>
    <lineage>
        <taxon>Bacteria</taxon>
        <taxon>Bacillati</taxon>
        <taxon>Actinomycetota</taxon>
        <taxon>Actinomycetes</taxon>
        <taxon>Micromonosporales</taxon>
        <taxon>Micromonosporaceae</taxon>
        <taxon>Paractinoplanes</taxon>
    </lineage>
</organism>
<reference evidence="2 3" key="1">
    <citation type="submission" date="2020-08" db="EMBL/GenBank/DDBJ databases">
        <title>Sequencing the genomes of 1000 actinobacteria strains.</title>
        <authorList>
            <person name="Klenk H.-P."/>
        </authorList>
    </citation>
    <scope>NUCLEOTIDE SEQUENCE [LARGE SCALE GENOMIC DNA]</scope>
    <source>
        <strain evidence="2 3">DSM 45518</strain>
    </source>
</reference>
<keyword evidence="3" id="KW-1185">Reference proteome</keyword>
<accession>A0A7W7CTL4</accession>
<gene>
    <name evidence="2" type="ORF">BKA14_002899</name>
</gene>
<dbReference type="AlphaFoldDB" id="A0A7W7CTL4"/>
<comment type="caution">
    <text evidence="2">The sequence shown here is derived from an EMBL/GenBank/DDBJ whole genome shotgun (WGS) entry which is preliminary data.</text>
</comment>
<dbReference type="Pfam" id="PF25583">
    <property type="entry name" value="WCX"/>
    <property type="match status" value="1"/>
</dbReference>